<reference evidence="3" key="1">
    <citation type="journal article" date="2016" name="Nat. Commun.">
        <title>The Gonium pectorale genome demonstrates co-option of cell cycle regulation during the evolution of multicellularity.</title>
        <authorList>
            <person name="Hanschen E.R."/>
            <person name="Marriage T.N."/>
            <person name="Ferris P.J."/>
            <person name="Hamaji T."/>
            <person name="Toyoda A."/>
            <person name="Fujiyama A."/>
            <person name="Neme R."/>
            <person name="Noguchi H."/>
            <person name="Minakuchi Y."/>
            <person name="Suzuki M."/>
            <person name="Kawai-Toyooka H."/>
            <person name="Smith D.R."/>
            <person name="Sparks H."/>
            <person name="Anderson J."/>
            <person name="Bakaric R."/>
            <person name="Luria V."/>
            <person name="Karger A."/>
            <person name="Kirschner M.W."/>
            <person name="Durand P.M."/>
            <person name="Michod R.E."/>
            <person name="Nozaki H."/>
            <person name="Olson B.J."/>
        </authorList>
    </citation>
    <scope>NUCLEOTIDE SEQUENCE [LARGE SCALE GENOMIC DNA]</scope>
    <source>
        <strain evidence="3">NIES-2863</strain>
    </source>
</reference>
<dbReference type="Proteomes" id="UP000075714">
    <property type="component" value="Unassembled WGS sequence"/>
</dbReference>
<dbReference type="EMBL" id="LSYV01000125">
    <property type="protein sequence ID" value="KXZ42668.1"/>
    <property type="molecule type" value="Genomic_DNA"/>
</dbReference>
<dbReference type="InterPro" id="IPR000648">
    <property type="entry name" value="Oxysterol-bd"/>
</dbReference>
<evidence type="ECO:0000313" key="2">
    <source>
        <dbReference type="EMBL" id="KXZ42668.1"/>
    </source>
</evidence>
<dbReference type="AlphaFoldDB" id="A0A150FYK7"/>
<dbReference type="PANTHER" id="PTHR10972">
    <property type="entry name" value="OXYSTEROL-BINDING PROTEIN-RELATED"/>
    <property type="match status" value="1"/>
</dbReference>
<dbReference type="Pfam" id="PF01237">
    <property type="entry name" value="Oxysterol_BP"/>
    <property type="match status" value="1"/>
</dbReference>
<dbReference type="PANTHER" id="PTHR10972:SF148">
    <property type="entry name" value="OXYSTEROL-BINDING PROTEIN 9"/>
    <property type="match status" value="1"/>
</dbReference>
<organism evidence="2 3">
    <name type="scientific">Gonium pectorale</name>
    <name type="common">Green alga</name>
    <dbReference type="NCBI Taxonomy" id="33097"/>
    <lineage>
        <taxon>Eukaryota</taxon>
        <taxon>Viridiplantae</taxon>
        <taxon>Chlorophyta</taxon>
        <taxon>core chlorophytes</taxon>
        <taxon>Chlorophyceae</taxon>
        <taxon>CS clade</taxon>
        <taxon>Chlamydomonadales</taxon>
        <taxon>Volvocaceae</taxon>
        <taxon>Gonium</taxon>
    </lineage>
</organism>
<proteinExistence type="predicted"/>
<sequence>MYPQLPVLTACPCRLSFPFSLPGVLWGVRVLKYGGQMVFKDPQNNLTAVVDVDPQPQAGFLTGWFRAKKPTHKPDQVVGKLLRGDAVLDTCHGSWLHCLEWDKGLSGPPPPGAPPASPAGRRLWDIRATPLTPAAPLAAPLPSDCRHREDVVFLARGDQIQSQEWKHTLEERQRKDRKLRHEGGGYEH</sequence>
<evidence type="ECO:0000256" key="1">
    <source>
        <dbReference type="SAM" id="MobiDB-lite"/>
    </source>
</evidence>
<gene>
    <name evidence="2" type="ORF">GPECTOR_125g501</name>
</gene>
<dbReference type="InterPro" id="IPR037239">
    <property type="entry name" value="OSBP_sf"/>
</dbReference>
<feature type="region of interest" description="Disordered" evidence="1">
    <location>
        <begin position="163"/>
        <end position="188"/>
    </location>
</feature>
<dbReference type="GO" id="GO:0032934">
    <property type="term" value="F:sterol binding"/>
    <property type="evidence" value="ECO:0007669"/>
    <property type="project" value="TreeGrafter"/>
</dbReference>
<dbReference type="SUPFAM" id="SSF144000">
    <property type="entry name" value="Oxysterol-binding protein-like"/>
    <property type="match status" value="1"/>
</dbReference>
<name>A0A150FYK7_GONPE</name>
<keyword evidence="3" id="KW-1185">Reference proteome</keyword>
<comment type="caution">
    <text evidence="2">The sequence shown here is derived from an EMBL/GenBank/DDBJ whole genome shotgun (WGS) entry which is preliminary data.</text>
</comment>
<feature type="compositionally biased region" description="Basic and acidic residues" evidence="1">
    <location>
        <begin position="164"/>
        <end position="188"/>
    </location>
</feature>
<protein>
    <submittedName>
        <fullName evidence="2">Uncharacterized protein</fullName>
    </submittedName>
</protein>
<dbReference type="GO" id="GO:0016020">
    <property type="term" value="C:membrane"/>
    <property type="evidence" value="ECO:0007669"/>
    <property type="project" value="TreeGrafter"/>
</dbReference>
<accession>A0A150FYK7</accession>
<evidence type="ECO:0000313" key="3">
    <source>
        <dbReference type="Proteomes" id="UP000075714"/>
    </source>
</evidence>
<dbReference type="GO" id="GO:0005829">
    <property type="term" value="C:cytosol"/>
    <property type="evidence" value="ECO:0007669"/>
    <property type="project" value="TreeGrafter"/>
</dbReference>